<keyword evidence="3" id="KW-1185">Reference proteome</keyword>
<dbReference type="EMBL" id="JACAZI010000003">
    <property type="protein sequence ID" value="KAF7365925.1"/>
    <property type="molecule type" value="Genomic_DNA"/>
</dbReference>
<sequence length="395" mass="42683">MVPKLAAALDMGALDTSREDWLRNNCVEDAIADLAEYTKGINLSTVREALVTMTINRLNVLLKAKKTRRTDDSDNEGDVPSTSQNKGKQPRKTNALQVFRSSNAGEIGARTREDVPAEERQRKYIGKHNQNAMAMFQELPVEEKKKHEEEAERRNTKLAAGPTQETIWKNQENIMHHTIDALKSLGGKGWHGHGPITAYASVGFVDKEKRLKAFSVSFGNGKKYFNPSNATKLHEEFEEWSREALGGEIIGDTEGAGAVVAELDASTATAATLQQALVAYMSSASLEQLRGLYDFLSTGAVSDSKTDDADGSNPDDGDASDKSNDGNALDNSDDGGDAPKDFSPPNVQGGEPAPPPPPSPPPPPPPPPPAPSPSPPPPIWQAGTKTRQEGQEERR</sequence>
<protein>
    <submittedName>
        <fullName evidence="2">Uncharacterized protein</fullName>
    </submittedName>
</protein>
<evidence type="ECO:0000256" key="1">
    <source>
        <dbReference type="SAM" id="MobiDB-lite"/>
    </source>
</evidence>
<evidence type="ECO:0000313" key="3">
    <source>
        <dbReference type="Proteomes" id="UP000620124"/>
    </source>
</evidence>
<evidence type="ECO:0000313" key="2">
    <source>
        <dbReference type="EMBL" id="KAF7365925.1"/>
    </source>
</evidence>
<feature type="compositionally biased region" description="Polar residues" evidence="1">
    <location>
        <begin position="80"/>
        <end position="95"/>
    </location>
</feature>
<feature type="compositionally biased region" description="Pro residues" evidence="1">
    <location>
        <begin position="352"/>
        <end position="379"/>
    </location>
</feature>
<dbReference type="Proteomes" id="UP000620124">
    <property type="component" value="Unassembled WGS sequence"/>
</dbReference>
<feature type="region of interest" description="Disordered" evidence="1">
    <location>
        <begin position="66"/>
        <end position="95"/>
    </location>
</feature>
<feature type="compositionally biased region" description="Acidic residues" evidence="1">
    <location>
        <begin position="309"/>
        <end position="318"/>
    </location>
</feature>
<feature type="region of interest" description="Disordered" evidence="1">
    <location>
        <begin position="300"/>
        <end position="395"/>
    </location>
</feature>
<gene>
    <name evidence="2" type="ORF">MVEN_00467700</name>
</gene>
<comment type="caution">
    <text evidence="2">The sequence shown here is derived from an EMBL/GenBank/DDBJ whole genome shotgun (WGS) entry which is preliminary data.</text>
</comment>
<reference evidence="2" key="1">
    <citation type="submission" date="2020-05" db="EMBL/GenBank/DDBJ databases">
        <title>Mycena genomes resolve the evolution of fungal bioluminescence.</title>
        <authorList>
            <person name="Tsai I.J."/>
        </authorList>
    </citation>
    <scope>NUCLEOTIDE SEQUENCE</scope>
    <source>
        <strain evidence="2">CCC161011</strain>
    </source>
</reference>
<accession>A0A8H6YRL0</accession>
<proteinExistence type="predicted"/>
<dbReference type="AlphaFoldDB" id="A0A8H6YRL0"/>
<name>A0A8H6YRL0_9AGAR</name>
<feature type="compositionally biased region" description="Basic and acidic residues" evidence="1">
    <location>
        <begin position="386"/>
        <end position="395"/>
    </location>
</feature>
<organism evidence="2 3">
    <name type="scientific">Mycena venus</name>
    <dbReference type="NCBI Taxonomy" id="2733690"/>
    <lineage>
        <taxon>Eukaryota</taxon>
        <taxon>Fungi</taxon>
        <taxon>Dikarya</taxon>
        <taxon>Basidiomycota</taxon>
        <taxon>Agaricomycotina</taxon>
        <taxon>Agaricomycetes</taxon>
        <taxon>Agaricomycetidae</taxon>
        <taxon>Agaricales</taxon>
        <taxon>Marasmiineae</taxon>
        <taxon>Mycenaceae</taxon>
        <taxon>Mycena</taxon>
    </lineage>
</organism>